<organism evidence="9 10">
    <name type="scientific">Geoalkalibacter halelectricus</name>
    <dbReference type="NCBI Taxonomy" id="2847045"/>
    <lineage>
        <taxon>Bacteria</taxon>
        <taxon>Pseudomonadati</taxon>
        <taxon>Thermodesulfobacteriota</taxon>
        <taxon>Desulfuromonadia</taxon>
        <taxon>Desulfuromonadales</taxon>
        <taxon>Geoalkalibacteraceae</taxon>
        <taxon>Geoalkalibacter</taxon>
    </lineage>
</organism>
<reference evidence="9" key="1">
    <citation type="journal article" date="2022" name="Environ. Microbiol.">
        <title>Geoalkalibacter halelectricus SAP #1 sp. nov. possessing extracellular electron transfer and mineral#reducing capabilities from a haloalkaline environment.</title>
        <authorList>
            <person name="Yadav S."/>
            <person name="Singh R."/>
            <person name="Sundharam S.S."/>
            <person name="Chaudhary S."/>
            <person name="Krishnamurthi S."/>
            <person name="Patil S.A."/>
        </authorList>
    </citation>
    <scope>NUCLEOTIDE SEQUENCE</scope>
    <source>
        <strain evidence="9">SAP-1</strain>
    </source>
</reference>
<evidence type="ECO:0000256" key="2">
    <source>
        <dbReference type="ARBA" id="ARBA00022618"/>
    </source>
</evidence>
<evidence type="ECO:0000313" key="10">
    <source>
        <dbReference type="Proteomes" id="UP001060414"/>
    </source>
</evidence>
<dbReference type="InterPro" id="IPR023081">
    <property type="entry name" value="Cell_div_FtsB"/>
</dbReference>
<gene>
    <name evidence="9" type="ORF">L9S41_15150</name>
</gene>
<dbReference type="RefSeq" id="WP_260747359.1">
    <property type="nucleotide sequence ID" value="NZ_CP092109.1"/>
</dbReference>
<evidence type="ECO:0000256" key="7">
    <source>
        <dbReference type="SAM" id="Coils"/>
    </source>
</evidence>
<dbReference type="EMBL" id="CP092109">
    <property type="protein sequence ID" value="UWZ79004.1"/>
    <property type="molecule type" value="Genomic_DNA"/>
</dbReference>
<keyword evidence="6" id="KW-0131">Cell cycle</keyword>
<name>A0ABY5ZKL6_9BACT</name>
<feature type="transmembrane region" description="Helical" evidence="8">
    <location>
        <begin position="20"/>
        <end position="40"/>
    </location>
</feature>
<keyword evidence="3 8" id="KW-0812">Transmembrane</keyword>
<dbReference type="InterPro" id="IPR007060">
    <property type="entry name" value="FtsL/DivIC"/>
</dbReference>
<evidence type="ECO:0000256" key="6">
    <source>
        <dbReference type="ARBA" id="ARBA00023306"/>
    </source>
</evidence>
<keyword evidence="10" id="KW-1185">Reference proteome</keyword>
<accession>A0ABY5ZKL6</accession>
<evidence type="ECO:0000256" key="8">
    <source>
        <dbReference type="SAM" id="Phobius"/>
    </source>
</evidence>
<proteinExistence type="predicted"/>
<dbReference type="PANTHER" id="PTHR37485:SF1">
    <property type="entry name" value="CELL DIVISION PROTEIN FTSB"/>
    <property type="match status" value="1"/>
</dbReference>
<dbReference type="Proteomes" id="UP001060414">
    <property type="component" value="Chromosome"/>
</dbReference>
<keyword evidence="1" id="KW-1003">Cell membrane</keyword>
<keyword evidence="5 8" id="KW-0472">Membrane</keyword>
<evidence type="ECO:0000256" key="1">
    <source>
        <dbReference type="ARBA" id="ARBA00022475"/>
    </source>
</evidence>
<dbReference type="PANTHER" id="PTHR37485">
    <property type="entry name" value="CELL DIVISION PROTEIN FTSB"/>
    <property type="match status" value="1"/>
</dbReference>
<sequence length="118" mass="13266">MAADEKENTTSAGFWRPSKWMFVAVAVLVGLALFGERGVLNTLRMHQYKQSLQEKIAEIETDNARLRAEIEALRNNSRHLEGVARKELGMVREGELVYQFRTAPRPDPPSLAAEESAP</sequence>
<evidence type="ECO:0000256" key="4">
    <source>
        <dbReference type="ARBA" id="ARBA00022989"/>
    </source>
</evidence>
<dbReference type="Pfam" id="PF04977">
    <property type="entry name" value="DivIC"/>
    <property type="match status" value="1"/>
</dbReference>
<protein>
    <submittedName>
        <fullName evidence="9">Septum formation initiator family protein</fullName>
    </submittedName>
</protein>
<feature type="coiled-coil region" evidence="7">
    <location>
        <begin position="49"/>
        <end position="83"/>
    </location>
</feature>
<evidence type="ECO:0000256" key="5">
    <source>
        <dbReference type="ARBA" id="ARBA00023136"/>
    </source>
</evidence>
<keyword evidence="7" id="KW-0175">Coiled coil</keyword>
<evidence type="ECO:0000256" key="3">
    <source>
        <dbReference type="ARBA" id="ARBA00022692"/>
    </source>
</evidence>
<keyword evidence="4 8" id="KW-1133">Transmembrane helix</keyword>
<evidence type="ECO:0000313" key="9">
    <source>
        <dbReference type="EMBL" id="UWZ79004.1"/>
    </source>
</evidence>
<keyword evidence="2" id="KW-0132">Cell division</keyword>